<name>A0ABV6DCF8_9HYPH</name>
<dbReference type="EMBL" id="JBHLXD010000048">
    <property type="protein sequence ID" value="MFC0210340.1"/>
    <property type="molecule type" value="Genomic_DNA"/>
</dbReference>
<dbReference type="RefSeq" id="WP_086466206.1">
    <property type="nucleotide sequence ID" value="NZ_JAODNW010000035.1"/>
</dbReference>
<gene>
    <name evidence="2" type="ORF">ACFFJ2_18230</name>
</gene>
<comment type="caution">
    <text evidence="2">The sequence shown here is derived from an EMBL/GenBank/DDBJ whole genome shotgun (WGS) entry which is preliminary data.</text>
</comment>
<protein>
    <submittedName>
        <fullName evidence="2">Uncharacterized protein</fullName>
    </submittedName>
</protein>
<dbReference type="Proteomes" id="UP001589755">
    <property type="component" value="Unassembled WGS sequence"/>
</dbReference>
<evidence type="ECO:0000313" key="3">
    <source>
        <dbReference type="Proteomes" id="UP001589755"/>
    </source>
</evidence>
<proteinExistence type="predicted"/>
<keyword evidence="3" id="KW-1185">Reference proteome</keyword>
<accession>A0ABV6DCF8</accession>
<evidence type="ECO:0000256" key="1">
    <source>
        <dbReference type="SAM" id="MobiDB-lite"/>
    </source>
</evidence>
<feature type="region of interest" description="Disordered" evidence="1">
    <location>
        <begin position="1"/>
        <end position="27"/>
    </location>
</feature>
<evidence type="ECO:0000313" key="2">
    <source>
        <dbReference type="EMBL" id="MFC0210340.1"/>
    </source>
</evidence>
<reference evidence="2 3" key="1">
    <citation type="submission" date="2024-09" db="EMBL/GenBank/DDBJ databases">
        <authorList>
            <person name="Sun Q."/>
            <person name="Mori K."/>
        </authorList>
    </citation>
    <scope>NUCLEOTIDE SEQUENCE [LARGE SCALE GENOMIC DNA]</scope>
    <source>
        <strain evidence="2 3">CCM 8543</strain>
    </source>
</reference>
<sequence>MKEKEDQAAAVIPPPANDNGPEQLAREEAERHLDTIARAIGRHIACEHIRAWERERRKRAANDN</sequence>
<organism evidence="2 3">
    <name type="scientific">Chelativorans intermedius</name>
    <dbReference type="NCBI Taxonomy" id="515947"/>
    <lineage>
        <taxon>Bacteria</taxon>
        <taxon>Pseudomonadati</taxon>
        <taxon>Pseudomonadota</taxon>
        <taxon>Alphaproteobacteria</taxon>
        <taxon>Hyphomicrobiales</taxon>
        <taxon>Phyllobacteriaceae</taxon>
        <taxon>Chelativorans</taxon>
    </lineage>
</organism>